<proteinExistence type="predicted"/>
<dbReference type="EMBL" id="JAIXNE010000002">
    <property type="protein sequence ID" value="MCA6075625.1"/>
    <property type="molecule type" value="Genomic_DNA"/>
</dbReference>
<keyword evidence="1" id="KW-0472">Membrane</keyword>
<accession>A0A9X1HQZ7</accession>
<sequence>MSKFRYIKIFSLKSKMRFFLTSRHWVLFITMVGIPAIIYLAGMTFSILTDNMTGILYTFPFVMIFSGLMFLGWLWSIGIGLYPKIPEAIFVNKRRFRHLFIFVSLYMLALIISYNLLFVFNANPPLDFFYSTGLLVFIPIHLFYVFCLFYLLYYNAKTIRSIELNKEAKWSDFTGEFILLWFWPVGIWILQPRINRIATTL</sequence>
<gene>
    <name evidence="2" type="ORF">LDX50_12160</name>
</gene>
<feature type="transmembrane region" description="Helical" evidence="1">
    <location>
        <begin position="25"/>
        <end position="48"/>
    </location>
</feature>
<evidence type="ECO:0000256" key="1">
    <source>
        <dbReference type="SAM" id="Phobius"/>
    </source>
</evidence>
<keyword evidence="1" id="KW-1133">Transmembrane helix</keyword>
<evidence type="ECO:0000313" key="3">
    <source>
        <dbReference type="Proteomes" id="UP001139409"/>
    </source>
</evidence>
<keyword evidence="3" id="KW-1185">Reference proteome</keyword>
<dbReference type="RefSeq" id="WP_225698722.1">
    <property type="nucleotide sequence ID" value="NZ_JAIXNE010000002.1"/>
</dbReference>
<name>A0A9X1HQZ7_9BACT</name>
<feature type="transmembrane region" description="Helical" evidence="1">
    <location>
        <begin position="128"/>
        <end position="153"/>
    </location>
</feature>
<comment type="caution">
    <text evidence="2">The sequence shown here is derived from an EMBL/GenBank/DDBJ whole genome shotgun (WGS) entry which is preliminary data.</text>
</comment>
<reference evidence="2" key="1">
    <citation type="submission" date="2021-09" db="EMBL/GenBank/DDBJ databases">
        <title>Fulvivirga sp. isolated from coastal sediment.</title>
        <authorList>
            <person name="Yu H."/>
        </authorList>
    </citation>
    <scope>NUCLEOTIDE SEQUENCE</scope>
    <source>
        <strain evidence="2">1062</strain>
    </source>
</reference>
<keyword evidence="1" id="KW-0812">Transmembrane</keyword>
<evidence type="ECO:0000313" key="2">
    <source>
        <dbReference type="EMBL" id="MCA6075625.1"/>
    </source>
</evidence>
<feature type="transmembrane region" description="Helical" evidence="1">
    <location>
        <begin position="99"/>
        <end position="122"/>
    </location>
</feature>
<dbReference type="Proteomes" id="UP001139409">
    <property type="component" value="Unassembled WGS sequence"/>
</dbReference>
<dbReference type="AlphaFoldDB" id="A0A9X1HQZ7"/>
<protein>
    <submittedName>
        <fullName evidence="2">Uncharacterized protein</fullName>
    </submittedName>
</protein>
<organism evidence="2 3">
    <name type="scientific">Fulvivirga sedimenti</name>
    <dbReference type="NCBI Taxonomy" id="2879465"/>
    <lineage>
        <taxon>Bacteria</taxon>
        <taxon>Pseudomonadati</taxon>
        <taxon>Bacteroidota</taxon>
        <taxon>Cytophagia</taxon>
        <taxon>Cytophagales</taxon>
        <taxon>Fulvivirgaceae</taxon>
        <taxon>Fulvivirga</taxon>
    </lineage>
</organism>
<feature type="transmembrane region" description="Helical" evidence="1">
    <location>
        <begin position="54"/>
        <end position="78"/>
    </location>
</feature>